<keyword evidence="1" id="KW-0812">Transmembrane</keyword>
<evidence type="ECO:0000313" key="3">
    <source>
        <dbReference type="Proteomes" id="UP000034207"/>
    </source>
</evidence>
<organism evidence="2 3">
    <name type="scientific">candidate division CPR2 bacterium GW2011_GWC2_39_10</name>
    <dbReference type="NCBI Taxonomy" id="1618345"/>
    <lineage>
        <taxon>Bacteria</taxon>
        <taxon>Bacteria division CPR2</taxon>
    </lineage>
</organism>
<gene>
    <name evidence="2" type="ORF">UT18_C0016G0037</name>
</gene>
<name>A0A0G0PWL9_UNCC2</name>
<accession>A0A0G0PWL9</accession>
<keyword evidence="1" id="KW-0472">Membrane</keyword>
<feature type="transmembrane region" description="Helical" evidence="1">
    <location>
        <begin position="6"/>
        <end position="27"/>
    </location>
</feature>
<comment type="caution">
    <text evidence="2">The sequence shown here is derived from an EMBL/GenBank/DDBJ whole genome shotgun (WGS) entry which is preliminary data.</text>
</comment>
<dbReference type="Proteomes" id="UP000034207">
    <property type="component" value="Unassembled WGS sequence"/>
</dbReference>
<sequence>MIKAVIFDYQAASGANISFVAVLTGIFKR</sequence>
<dbReference type="AlphaFoldDB" id="A0A0G0PWL9"/>
<evidence type="ECO:0000313" key="2">
    <source>
        <dbReference type="EMBL" id="KKQ93741.1"/>
    </source>
</evidence>
<keyword evidence="1" id="KW-1133">Transmembrane helix</keyword>
<protein>
    <submittedName>
        <fullName evidence="2">Uncharacterized protein</fullName>
    </submittedName>
</protein>
<evidence type="ECO:0000256" key="1">
    <source>
        <dbReference type="SAM" id="Phobius"/>
    </source>
</evidence>
<dbReference type="EMBL" id="LBVV01000016">
    <property type="protein sequence ID" value="KKQ93741.1"/>
    <property type="molecule type" value="Genomic_DNA"/>
</dbReference>
<dbReference type="STRING" id="1618345.UT18_C0016G0037"/>
<reference evidence="2" key="1">
    <citation type="journal article" date="2015" name="Nature">
        <title>rRNA introns, odd ribosomes, and small enigmatic genomes across a large radiation of phyla.</title>
        <authorList>
            <person name="Brown C.T."/>
            <person name="Hug L.A."/>
            <person name="Thomas B.C."/>
            <person name="Sharon I."/>
            <person name="Castelle C.J."/>
            <person name="Singh A."/>
            <person name="Wilkins M.J."/>
            <person name="Williams K.H."/>
            <person name="Banfield J.F."/>
        </authorList>
    </citation>
    <scope>NUCLEOTIDE SEQUENCE [LARGE SCALE GENOMIC DNA]</scope>
</reference>
<proteinExistence type="predicted"/>